<keyword evidence="1" id="KW-0812">Transmembrane</keyword>
<evidence type="ECO:0000313" key="3">
    <source>
        <dbReference type="Proteomes" id="UP001595724"/>
    </source>
</evidence>
<dbReference type="EMBL" id="JBHRYF010000001">
    <property type="protein sequence ID" value="MFC3658884.1"/>
    <property type="molecule type" value="Genomic_DNA"/>
</dbReference>
<accession>A0ABV7UPM1</accession>
<evidence type="ECO:0000256" key="1">
    <source>
        <dbReference type="SAM" id="Phobius"/>
    </source>
</evidence>
<dbReference type="RefSeq" id="WP_386705751.1">
    <property type="nucleotide sequence ID" value="NZ_JBHRYF010000001.1"/>
</dbReference>
<protein>
    <submittedName>
        <fullName evidence="2">Uncharacterized protein</fullName>
    </submittedName>
</protein>
<keyword evidence="1" id="KW-0472">Membrane</keyword>
<gene>
    <name evidence="2" type="ORF">ACFOM9_02170</name>
</gene>
<dbReference type="Proteomes" id="UP001595724">
    <property type="component" value="Unassembled WGS sequence"/>
</dbReference>
<keyword evidence="3" id="KW-1185">Reference proteome</keyword>
<organism evidence="2 3">
    <name type="scientific">Luteimonas notoginsengisoli</name>
    <dbReference type="NCBI Taxonomy" id="1578200"/>
    <lineage>
        <taxon>Bacteria</taxon>
        <taxon>Pseudomonadati</taxon>
        <taxon>Pseudomonadota</taxon>
        <taxon>Gammaproteobacteria</taxon>
        <taxon>Lysobacterales</taxon>
        <taxon>Lysobacteraceae</taxon>
        <taxon>Luteimonas</taxon>
    </lineage>
</organism>
<feature type="transmembrane region" description="Helical" evidence="1">
    <location>
        <begin position="7"/>
        <end position="28"/>
    </location>
</feature>
<feature type="transmembrane region" description="Helical" evidence="1">
    <location>
        <begin position="48"/>
        <end position="68"/>
    </location>
</feature>
<evidence type="ECO:0000313" key="2">
    <source>
        <dbReference type="EMBL" id="MFC3658884.1"/>
    </source>
</evidence>
<keyword evidence="1" id="KW-1133">Transmembrane helix</keyword>
<reference evidence="3" key="1">
    <citation type="journal article" date="2019" name="Int. J. Syst. Evol. Microbiol.">
        <title>The Global Catalogue of Microorganisms (GCM) 10K type strain sequencing project: providing services to taxonomists for standard genome sequencing and annotation.</title>
        <authorList>
            <consortium name="The Broad Institute Genomics Platform"/>
            <consortium name="The Broad Institute Genome Sequencing Center for Infectious Disease"/>
            <person name="Wu L."/>
            <person name="Ma J."/>
        </authorList>
    </citation>
    <scope>NUCLEOTIDE SEQUENCE [LARGE SCALE GENOMIC DNA]</scope>
    <source>
        <strain evidence="3">KCTC 42211</strain>
    </source>
</reference>
<proteinExistence type="predicted"/>
<feature type="transmembrane region" description="Helical" evidence="1">
    <location>
        <begin position="115"/>
        <end position="132"/>
    </location>
</feature>
<name>A0ABV7UPM1_9GAMM</name>
<sequence length="143" mass="15632">MDKRFWVCGLVMSIAALLLGFIVHGVLLAPDYAALGAMFRSDADSRQYAHWMVLAHVLVGFAMTWLYAQGFSGSRSALFQGLRFGLAMALFSTVPGYLIYYAVQPLPASLVAKQLLAGVATMLLLGLLVAWLQPRRKVLAELP</sequence>
<feature type="transmembrane region" description="Helical" evidence="1">
    <location>
        <begin position="80"/>
        <end position="103"/>
    </location>
</feature>
<comment type="caution">
    <text evidence="2">The sequence shown here is derived from an EMBL/GenBank/DDBJ whole genome shotgun (WGS) entry which is preliminary data.</text>
</comment>